<dbReference type="EMBL" id="KZ613940">
    <property type="protein sequence ID" value="PMD45330.1"/>
    <property type="molecule type" value="Genomic_DNA"/>
</dbReference>
<dbReference type="Pfam" id="PF07247">
    <property type="entry name" value="AATase"/>
    <property type="match status" value="1"/>
</dbReference>
<proteinExistence type="predicted"/>
<protein>
    <recommendedName>
        <fullName evidence="3">Alcohol acetyltransferase</fullName>
    </recommendedName>
</protein>
<evidence type="ECO:0000313" key="2">
    <source>
        <dbReference type="Proteomes" id="UP000235786"/>
    </source>
</evidence>
<dbReference type="InterPro" id="IPR010828">
    <property type="entry name" value="Atf2/Sli1-like"/>
</dbReference>
<name>A0A2J6S3H8_HYAVF</name>
<organism evidence="1 2">
    <name type="scientific">Hyaloscypha variabilis (strain UAMH 11265 / GT02V1 / F)</name>
    <name type="common">Meliniomyces variabilis</name>
    <dbReference type="NCBI Taxonomy" id="1149755"/>
    <lineage>
        <taxon>Eukaryota</taxon>
        <taxon>Fungi</taxon>
        <taxon>Dikarya</taxon>
        <taxon>Ascomycota</taxon>
        <taxon>Pezizomycotina</taxon>
        <taxon>Leotiomycetes</taxon>
        <taxon>Helotiales</taxon>
        <taxon>Hyaloscyphaceae</taxon>
        <taxon>Hyaloscypha</taxon>
        <taxon>Hyaloscypha variabilis</taxon>
    </lineage>
</organism>
<sequence>MSSLDSRQLQRLRPLGALEQFSSARHHLGFYNSVGLSASYACHRPADHKAAIFSALAIVIDRHPALSSIVMGEDSNEPYFARLSEINLENAVTFVTRQIPVTGSGRDVELDSILATQHDVSFKENHGVVPYWRLIIITPAKIENEFVASFIFHHSLGDGASGMVFHRGFLAALSSNPPRLTSNIIYPINTPLFPNLEALVPLATPLHSASPGSINLWSGSKIIPPTQSNVHSLHFTAETTKHLLQACRLHGTTLTSTLPVLIASALFSSIPDTFQSLECTIPVSLRRFLPEPVDESVIGVYLDAFSVYYDRPSASQFPWSEAKRSRGLINDYLNSNGGNINVAKFKQIEDMRSFFSGRMGKERGTSFDVSNLGAMKVGHEENQGWKMGKMLFSRSAFVSGSAIAAGVVTGADGCLSIGFCWQEGVVEMVIVGMVVEKVRIGIENIANEMRG</sequence>
<dbReference type="STRING" id="1149755.A0A2J6S3H8"/>
<dbReference type="Gene3D" id="3.30.559.10">
    <property type="entry name" value="Chloramphenicol acetyltransferase-like domain"/>
    <property type="match status" value="1"/>
</dbReference>
<reference evidence="1 2" key="1">
    <citation type="submission" date="2016-04" db="EMBL/GenBank/DDBJ databases">
        <title>A degradative enzymes factory behind the ericoid mycorrhizal symbiosis.</title>
        <authorList>
            <consortium name="DOE Joint Genome Institute"/>
            <person name="Martino E."/>
            <person name="Morin E."/>
            <person name="Grelet G."/>
            <person name="Kuo A."/>
            <person name="Kohler A."/>
            <person name="Daghino S."/>
            <person name="Barry K."/>
            <person name="Choi C."/>
            <person name="Cichocki N."/>
            <person name="Clum A."/>
            <person name="Copeland A."/>
            <person name="Hainaut M."/>
            <person name="Haridas S."/>
            <person name="Labutti K."/>
            <person name="Lindquist E."/>
            <person name="Lipzen A."/>
            <person name="Khouja H.-R."/>
            <person name="Murat C."/>
            <person name="Ohm R."/>
            <person name="Olson A."/>
            <person name="Spatafora J."/>
            <person name="Veneault-Fourrey C."/>
            <person name="Henrissat B."/>
            <person name="Grigoriev I."/>
            <person name="Martin F."/>
            <person name="Perotto S."/>
        </authorList>
    </citation>
    <scope>NUCLEOTIDE SEQUENCE [LARGE SCALE GENOMIC DNA]</scope>
    <source>
        <strain evidence="1 2">F</strain>
    </source>
</reference>
<dbReference type="SUPFAM" id="SSF52777">
    <property type="entry name" value="CoA-dependent acyltransferases"/>
    <property type="match status" value="2"/>
</dbReference>
<gene>
    <name evidence="1" type="ORF">L207DRAFT_541542</name>
</gene>
<dbReference type="PANTHER" id="PTHR28037">
    <property type="entry name" value="ALCOHOL O-ACETYLTRANSFERASE 1-RELATED"/>
    <property type="match status" value="1"/>
</dbReference>
<dbReference type="InterPro" id="IPR023213">
    <property type="entry name" value="CAT-like_dom_sf"/>
</dbReference>
<dbReference type="Proteomes" id="UP000235786">
    <property type="component" value="Unassembled WGS sequence"/>
</dbReference>
<dbReference type="OrthoDB" id="2150604at2759"/>
<evidence type="ECO:0008006" key="3">
    <source>
        <dbReference type="Google" id="ProtNLM"/>
    </source>
</evidence>
<dbReference type="AlphaFoldDB" id="A0A2J6S3H8"/>
<dbReference type="GO" id="GO:0008080">
    <property type="term" value="F:N-acetyltransferase activity"/>
    <property type="evidence" value="ECO:0007669"/>
    <property type="project" value="TreeGrafter"/>
</dbReference>
<dbReference type="PANTHER" id="PTHR28037:SF1">
    <property type="entry name" value="ALCOHOL O-ACETYLTRANSFERASE 1-RELATED"/>
    <property type="match status" value="1"/>
</dbReference>
<dbReference type="InterPro" id="IPR052058">
    <property type="entry name" value="Alcohol_O-acetyltransferase"/>
</dbReference>
<accession>A0A2J6S3H8</accession>
<keyword evidence="2" id="KW-1185">Reference proteome</keyword>
<evidence type="ECO:0000313" key="1">
    <source>
        <dbReference type="EMBL" id="PMD45330.1"/>
    </source>
</evidence>